<evidence type="ECO:0000313" key="13">
    <source>
        <dbReference type="EMBL" id="ROR92250.1"/>
    </source>
</evidence>
<dbReference type="HAMAP" id="MF_00202">
    <property type="entry name" value="Idi"/>
    <property type="match status" value="1"/>
</dbReference>
<comment type="catalytic activity">
    <reaction evidence="10">
        <text>isopentenyl diphosphate = dimethylallyl diphosphate</text>
        <dbReference type="Rhea" id="RHEA:23284"/>
        <dbReference type="ChEBI" id="CHEBI:57623"/>
        <dbReference type="ChEBI" id="CHEBI:128769"/>
        <dbReference type="EC" id="5.3.3.2"/>
    </reaction>
</comment>
<evidence type="ECO:0000256" key="3">
    <source>
        <dbReference type="ARBA" id="ARBA00012057"/>
    </source>
</evidence>
<comment type="caution">
    <text evidence="13">The sequence shown here is derived from an EMBL/GenBank/DDBJ whole genome shotgun (WGS) entry which is preliminary data.</text>
</comment>
<feature type="binding site" evidence="10">
    <location>
        <position position="79"/>
    </location>
    <ligand>
        <name>Mn(2+)</name>
        <dbReference type="ChEBI" id="CHEBI:29035"/>
    </ligand>
</feature>
<keyword evidence="14" id="KW-1185">Reference proteome</keyword>
<dbReference type="GO" id="GO:0050992">
    <property type="term" value="P:dimethylallyl diphosphate biosynthetic process"/>
    <property type="evidence" value="ECO:0007669"/>
    <property type="project" value="UniProtKB-UniRule"/>
</dbReference>
<organism evidence="13 14">
    <name type="scientific">Nocardioides aurantiacus</name>
    <dbReference type="NCBI Taxonomy" id="86796"/>
    <lineage>
        <taxon>Bacteria</taxon>
        <taxon>Bacillati</taxon>
        <taxon>Actinomycetota</taxon>
        <taxon>Actinomycetes</taxon>
        <taxon>Propionibacteriales</taxon>
        <taxon>Nocardioidaceae</taxon>
        <taxon>Nocardioides</taxon>
    </lineage>
</organism>
<dbReference type="NCBIfam" id="TIGR02150">
    <property type="entry name" value="IPP_isom_1"/>
    <property type="match status" value="1"/>
</dbReference>
<comment type="pathway">
    <text evidence="1 10">Isoprenoid biosynthesis; dimethylallyl diphosphate biosynthesis; dimethylallyl diphosphate from isopentenyl diphosphate: step 1/1.</text>
</comment>
<dbReference type="NCBIfam" id="NF002995">
    <property type="entry name" value="PRK03759.1"/>
    <property type="match status" value="1"/>
</dbReference>
<comment type="subcellular location">
    <subcellularLocation>
        <location evidence="10">Cytoplasm</location>
    </subcellularLocation>
</comment>
<evidence type="ECO:0000256" key="9">
    <source>
        <dbReference type="ARBA" id="ARBA00023235"/>
    </source>
</evidence>
<feature type="active site" evidence="10 11">
    <location>
        <position position="126"/>
    </location>
</feature>
<dbReference type="InterPro" id="IPR056375">
    <property type="entry name" value="Idi_bact"/>
</dbReference>
<name>A0A3N2CXI2_9ACTN</name>
<keyword evidence="6 10" id="KW-0460">Magnesium</keyword>
<comment type="cofactor">
    <cofactor evidence="10">
        <name>Mg(2+)</name>
        <dbReference type="ChEBI" id="CHEBI:18420"/>
    </cofactor>
    <text evidence="10">Binds 1 Mg(2+) ion per subunit. The magnesium ion binds only when substrate is bound.</text>
</comment>
<dbReference type="InterPro" id="IPR015797">
    <property type="entry name" value="NUDIX_hydrolase-like_dom_sf"/>
</dbReference>
<dbReference type="GO" id="GO:0008299">
    <property type="term" value="P:isoprenoid biosynthetic process"/>
    <property type="evidence" value="ECO:0007669"/>
    <property type="project" value="UniProtKB-UniRule"/>
</dbReference>
<evidence type="ECO:0000256" key="8">
    <source>
        <dbReference type="ARBA" id="ARBA00023229"/>
    </source>
</evidence>
<feature type="binding site" evidence="10">
    <location>
        <position position="124"/>
    </location>
    <ligand>
        <name>Mn(2+)</name>
        <dbReference type="ChEBI" id="CHEBI:29035"/>
    </ligand>
</feature>
<dbReference type="PROSITE" id="PS51462">
    <property type="entry name" value="NUDIX"/>
    <property type="match status" value="1"/>
</dbReference>
<feature type="active site" evidence="10 11">
    <location>
        <position position="77"/>
    </location>
</feature>
<evidence type="ECO:0000256" key="4">
    <source>
        <dbReference type="ARBA" id="ARBA00022490"/>
    </source>
</evidence>
<dbReference type="UniPathway" id="UPA00059">
    <property type="reaction ID" value="UER00104"/>
</dbReference>
<proteinExistence type="inferred from homology"/>
<dbReference type="RefSeq" id="WP_211332566.1">
    <property type="nucleotide sequence ID" value="NZ_RKHO01000001.1"/>
</dbReference>
<evidence type="ECO:0000256" key="5">
    <source>
        <dbReference type="ARBA" id="ARBA00022723"/>
    </source>
</evidence>
<evidence type="ECO:0000256" key="10">
    <source>
        <dbReference type="HAMAP-Rule" id="MF_00202"/>
    </source>
</evidence>
<keyword evidence="5 10" id="KW-0479">Metal-binding</keyword>
<feature type="binding site" evidence="10">
    <location>
        <position position="35"/>
    </location>
    <ligand>
        <name>Mn(2+)</name>
        <dbReference type="ChEBI" id="CHEBI:29035"/>
    </ligand>
</feature>
<dbReference type="CDD" id="cd02885">
    <property type="entry name" value="NUDIX_IPP_Isomerase"/>
    <property type="match status" value="1"/>
</dbReference>
<dbReference type="EC" id="5.3.3.2" evidence="3 10"/>
<dbReference type="GO" id="GO:0004452">
    <property type="term" value="F:isopentenyl-diphosphate delta-isomerase activity"/>
    <property type="evidence" value="ECO:0007669"/>
    <property type="project" value="UniProtKB-UniRule"/>
</dbReference>
<feature type="binding site" evidence="10">
    <location>
        <position position="126"/>
    </location>
    <ligand>
        <name>Mn(2+)</name>
        <dbReference type="ChEBI" id="CHEBI:29035"/>
    </ligand>
</feature>
<sequence>MTVRPASTSTAVPDDVVLLDDDGTPTGTAPRLAVHDTDTPLHLAFSLHLLDPEGRTLLTRRALPKRTWPGVWTNSCCGHPRPGESPAAASRRRVAEELGVDVGEPTLVLPDFRYRAVDAGGVVENEICPVHAVAVEPDLALRPDPAEVAETAWVPWADLHEAVTRTPMVFSPWMVLQVRALGPDLPLPATREGGPRP</sequence>
<dbReference type="EMBL" id="RKHO01000001">
    <property type="protein sequence ID" value="ROR92250.1"/>
    <property type="molecule type" value="Genomic_DNA"/>
</dbReference>
<evidence type="ECO:0000256" key="6">
    <source>
        <dbReference type="ARBA" id="ARBA00022842"/>
    </source>
</evidence>
<evidence type="ECO:0000313" key="14">
    <source>
        <dbReference type="Proteomes" id="UP000281738"/>
    </source>
</evidence>
<evidence type="ECO:0000256" key="1">
    <source>
        <dbReference type="ARBA" id="ARBA00004826"/>
    </source>
</evidence>
<accession>A0A3N2CXI2</accession>
<dbReference type="PIRSF" id="PIRSF018427">
    <property type="entry name" value="Isopntndiph_ism"/>
    <property type="match status" value="1"/>
</dbReference>
<dbReference type="SUPFAM" id="SSF55811">
    <property type="entry name" value="Nudix"/>
    <property type="match status" value="1"/>
</dbReference>
<feature type="binding site" evidence="10">
    <location>
        <position position="97"/>
    </location>
    <ligand>
        <name>Mg(2+)</name>
        <dbReference type="ChEBI" id="CHEBI:18420"/>
    </ligand>
</feature>
<dbReference type="PANTHER" id="PTHR10885:SF0">
    <property type="entry name" value="ISOPENTENYL-DIPHOSPHATE DELTA-ISOMERASE"/>
    <property type="match status" value="1"/>
</dbReference>
<evidence type="ECO:0000256" key="11">
    <source>
        <dbReference type="PIRSR" id="PIRSR018427-1"/>
    </source>
</evidence>
<dbReference type="GO" id="GO:0046872">
    <property type="term" value="F:metal ion binding"/>
    <property type="evidence" value="ECO:0007669"/>
    <property type="project" value="UniProtKB-KW"/>
</dbReference>
<feature type="binding site" evidence="10">
    <location>
        <position position="42"/>
    </location>
    <ligand>
        <name>Mn(2+)</name>
        <dbReference type="ChEBI" id="CHEBI:29035"/>
    </ligand>
</feature>
<comment type="similarity">
    <text evidence="2 10">Belongs to the IPP isomerase type 1 family.</text>
</comment>
<gene>
    <name evidence="10" type="primary">idi</name>
    <name evidence="13" type="ORF">EDD33_3137</name>
</gene>
<protein>
    <recommendedName>
        <fullName evidence="3 10">Isopentenyl-diphosphate Delta-isomerase</fullName>
        <shortName evidence="10">IPP isomerase</shortName>
        <ecNumber evidence="3 10">5.3.3.2</ecNumber>
    </recommendedName>
    <alternativeName>
        <fullName evidence="10">IPP:DMAPP isomerase</fullName>
    </alternativeName>
    <alternativeName>
        <fullName evidence="10">Isopentenyl pyrophosphate isomerase</fullName>
    </alternativeName>
</protein>
<dbReference type="GO" id="GO:0005737">
    <property type="term" value="C:cytoplasm"/>
    <property type="evidence" value="ECO:0007669"/>
    <property type="project" value="UniProtKB-SubCell"/>
</dbReference>
<comment type="cofactor">
    <cofactor evidence="10">
        <name>Mn(2+)</name>
        <dbReference type="ChEBI" id="CHEBI:29035"/>
    </cofactor>
    <text evidence="10">Binds 1 Mn(2+) ion per subunit.</text>
</comment>
<dbReference type="Proteomes" id="UP000281738">
    <property type="component" value="Unassembled WGS sequence"/>
</dbReference>
<evidence type="ECO:0000259" key="12">
    <source>
        <dbReference type="PROSITE" id="PS51462"/>
    </source>
</evidence>
<keyword evidence="4 10" id="KW-0963">Cytoplasm</keyword>
<dbReference type="InterPro" id="IPR011876">
    <property type="entry name" value="IsopentenylPP_isomerase_typ1"/>
</dbReference>
<dbReference type="Gene3D" id="3.90.79.10">
    <property type="entry name" value="Nucleoside Triphosphate Pyrophosphohydrolase"/>
    <property type="match status" value="1"/>
</dbReference>
<dbReference type="FunFam" id="3.90.79.10:FF:000009">
    <property type="entry name" value="Isopentenyl-diphosphate Delta-isomerase"/>
    <property type="match status" value="1"/>
</dbReference>
<dbReference type="InterPro" id="IPR000086">
    <property type="entry name" value="NUDIX_hydrolase_dom"/>
</dbReference>
<keyword evidence="9 10" id="KW-0413">Isomerase</keyword>
<dbReference type="Pfam" id="PF00293">
    <property type="entry name" value="NUDIX"/>
    <property type="match status" value="1"/>
</dbReference>
<feature type="domain" description="Nudix hydrolase" evidence="12">
    <location>
        <begin position="40"/>
        <end position="176"/>
    </location>
</feature>
<dbReference type="AlphaFoldDB" id="A0A3N2CXI2"/>
<evidence type="ECO:0000256" key="2">
    <source>
        <dbReference type="ARBA" id="ARBA00007579"/>
    </source>
</evidence>
<reference evidence="13 14" key="1">
    <citation type="submission" date="2018-11" db="EMBL/GenBank/DDBJ databases">
        <title>Sequencing the genomes of 1000 actinobacteria strains.</title>
        <authorList>
            <person name="Klenk H.-P."/>
        </authorList>
    </citation>
    <scope>NUCLEOTIDE SEQUENCE [LARGE SCALE GENOMIC DNA]</scope>
    <source>
        <strain evidence="13 14">DSM 12652</strain>
    </source>
</reference>
<evidence type="ECO:0000256" key="7">
    <source>
        <dbReference type="ARBA" id="ARBA00023211"/>
    </source>
</evidence>
<keyword evidence="7 10" id="KW-0464">Manganese</keyword>
<keyword evidence="8 10" id="KW-0414">Isoprene biosynthesis</keyword>
<dbReference type="PANTHER" id="PTHR10885">
    <property type="entry name" value="ISOPENTENYL-DIPHOSPHATE DELTA-ISOMERASE"/>
    <property type="match status" value="1"/>
</dbReference>
<comment type="function">
    <text evidence="10">Catalyzes the 1,3-allylic rearrangement of the homoallylic substrate isopentenyl (IPP) to its highly electrophilic allylic isomer, dimethylallyl diphosphate (DMAPP).</text>
</comment>